<dbReference type="Gene3D" id="3.40.50.720">
    <property type="entry name" value="NAD(P)-binding Rossmann-like Domain"/>
    <property type="match status" value="1"/>
</dbReference>
<dbReference type="PANTHER" id="PTHR44656:SF7">
    <property type="entry name" value="DEHYDROGENASE_REDUCTASE SDR FAMILY MEMBER 12"/>
    <property type="match status" value="1"/>
</dbReference>
<dbReference type="InterPro" id="IPR002347">
    <property type="entry name" value="SDR_fam"/>
</dbReference>
<dbReference type="STRING" id="215637.A0A4P9ZX17"/>
<dbReference type="EMBL" id="ML002497">
    <property type="protein sequence ID" value="RKP37422.1"/>
    <property type="molecule type" value="Genomic_DNA"/>
</dbReference>
<accession>A0A4P9ZX17</accession>
<proteinExistence type="predicted"/>
<evidence type="ECO:0000313" key="2">
    <source>
        <dbReference type="Proteomes" id="UP000268162"/>
    </source>
</evidence>
<dbReference type="Pfam" id="PF00106">
    <property type="entry name" value="adh_short"/>
    <property type="match status" value="1"/>
</dbReference>
<dbReference type="InterPro" id="IPR036291">
    <property type="entry name" value="NAD(P)-bd_dom_sf"/>
</dbReference>
<evidence type="ECO:0008006" key="3">
    <source>
        <dbReference type="Google" id="ProtNLM"/>
    </source>
</evidence>
<reference evidence="2" key="1">
    <citation type="journal article" date="2018" name="Nat. Microbiol.">
        <title>Leveraging single-cell genomics to expand the fungal tree of life.</title>
        <authorList>
            <person name="Ahrendt S.R."/>
            <person name="Quandt C.A."/>
            <person name="Ciobanu D."/>
            <person name="Clum A."/>
            <person name="Salamov A."/>
            <person name="Andreopoulos B."/>
            <person name="Cheng J.F."/>
            <person name="Woyke T."/>
            <person name="Pelin A."/>
            <person name="Henrissat B."/>
            <person name="Reynolds N.K."/>
            <person name="Benny G.L."/>
            <person name="Smith M.E."/>
            <person name="James T.Y."/>
            <person name="Grigoriev I.V."/>
        </authorList>
    </citation>
    <scope>NUCLEOTIDE SEQUENCE [LARGE SCALE GENOMIC DNA]</scope>
    <source>
        <strain evidence="2">RSA 468</strain>
    </source>
</reference>
<gene>
    <name evidence="1" type="ORF">BJ085DRAFT_27848</name>
</gene>
<dbReference type="PANTHER" id="PTHR44656">
    <property type="entry name" value="DEHYDROGENASE/REDUCTASE SDR FAMILY MEMBER 12"/>
    <property type="match status" value="1"/>
</dbReference>
<dbReference type="SUPFAM" id="SSF51735">
    <property type="entry name" value="NAD(P)-binding Rossmann-fold domains"/>
    <property type="match status" value="1"/>
</dbReference>
<evidence type="ECO:0000313" key="1">
    <source>
        <dbReference type="EMBL" id="RKP37422.1"/>
    </source>
</evidence>
<organism evidence="1 2">
    <name type="scientific">Dimargaris cristalligena</name>
    <dbReference type="NCBI Taxonomy" id="215637"/>
    <lineage>
        <taxon>Eukaryota</taxon>
        <taxon>Fungi</taxon>
        <taxon>Fungi incertae sedis</taxon>
        <taxon>Zoopagomycota</taxon>
        <taxon>Kickxellomycotina</taxon>
        <taxon>Dimargaritomycetes</taxon>
        <taxon>Dimargaritales</taxon>
        <taxon>Dimargaritaceae</taxon>
        <taxon>Dimargaris</taxon>
    </lineage>
</organism>
<keyword evidence="2" id="KW-1185">Reference proteome</keyword>
<protein>
    <recommendedName>
        <fullName evidence="3">Dehydrogenase/reductase SDR family member 12</fullName>
    </recommendedName>
</protein>
<dbReference type="InterPro" id="IPR052992">
    <property type="entry name" value="SDR_member_12"/>
</dbReference>
<sequence length="352" mass="39214">MHLIRYPIWLGQGYFQSTQARFKRQAKHFEPHALDVSLVGKVAVVTDIGANSGLGKATTLSLLTKGVMVHMVCCNWEHASKAWEEILEEARQEVAQSEITDHLKNNLIVDQMSLDNLPSICAFVEKFANQLSSHCNILVNNTGGLLQMASVTPEGIQHSFATNILGTYYLTELLVPLLARTGSARVVMVSSGGMFLTPLDLDNLESMKKHAYSGNVAYSHKKRQQVELTQVWARTYSNAQGIHFLSMHPGWADMVTIQIALPSFYNQFHNVFCTPAEGVDTIIWAAMAKAAQKVPNGSFLEDRQVTRQNLPFCWTQTQPGDPERLYTQCRHYATKVMGNVTFELVNLTGPSV</sequence>
<name>A0A4P9ZX17_9FUNG</name>
<dbReference type="Proteomes" id="UP000268162">
    <property type="component" value="Unassembled WGS sequence"/>
</dbReference>
<dbReference type="AlphaFoldDB" id="A0A4P9ZX17"/>